<dbReference type="InterPro" id="IPR002736">
    <property type="entry name" value="CitG"/>
</dbReference>
<reference evidence="1" key="1">
    <citation type="submission" date="2020-02" db="EMBL/GenBank/DDBJ databases">
        <authorList>
            <person name="Meier V. D."/>
        </authorList>
    </citation>
    <scope>NUCLEOTIDE SEQUENCE</scope>
    <source>
        <strain evidence="1">AVDCRST_MAG55</strain>
    </source>
</reference>
<accession>A0A6J4PT03</accession>
<evidence type="ECO:0000313" key="1">
    <source>
        <dbReference type="EMBL" id="CAA9425157.1"/>
    </source>
</evidence>
<gene>
    <name evidence="1" type="ORF">AVDCRST_MAG55-2260</name>
</gene>
<dbReference type="AlphaFoldDB" id="A0A6J4PT03"/>
<dbReference type="GO" id="GO:0005524">
    <property type="term" value="F:ATP binding"/>
    <property type="evidence" value="ECO:0007669"/>
    <property type="project" value="InterPro"/>
</dbReference>
<dbReference type="GO" id="GO:0046917">
    <property type="term" value="F:triphosphoribosyl-dephospho-CoA synthase activity"/>
    <property type="evidence" value="ECO:0007669"/>
    <property type="project" value="InterPro"/>
</dbReference>
<sequence length="297" mass="30620">MPMEQPGIPRVPAGLIARSAIGALTLVYSAPTPGVGSRYADGRVAHETRILSAAAVCGALASGREVGETVLEAIRAAMAQAGYADPRATGFLAPLARAALIGEPVRRVLGRLGHEDILPFAQALETAGAGGPLGGALAYALGAGRDATLRDAMRFVAGRDALAREYTRGFEVTRELARPALLSALSRADSVRGALVQTYLEVLSEVPDVEVAAGAGSNEAEDVARMAKGVIKAGGVHSRRGLEGISNLDGLLRADPRLAPTATEPPVIAAAFLVALEYGPDSLTHRIRPAAGRSRGR</sequence>
<protein>
    <submittedName>
        <fullName evidence="1">Triphosphoribosyl-dephospho-CoA synthetase</fullName>
    </submittedName>
</protein>
<organism evidence="1">
    <name type="scientific">uncultured Rubrobacteraceae bacterium</name>
    <dbReference type="NCBI Taxonomy" id="349277"/>
    <lineage>
        <taxon>Bacteria</taxon>
        <taxon>Bacillati</taxon>
        <taxon>Actinomycetota</taxon>
        <taxon>Rubrobacteria</taxon>
        <taxon>Rubrobacterales</taxon>
        <taxon>Rubrobacteraceae</taxon>
        <taxon>environmental samples</taxon>
    </lineage>
</organism>
<name>A0A6J4PT03_9ACTN</name>
<dbReference type="Gene3D" id="1.10.4200.10">
    <property type="entry name" value="Triphosphoribosyl-dephospho-CoA protein"/>
    <property type="match status" value="1"/>
</dbReference>
<dbReference type="Pfam" id="PF01874">
    <property type="entry name" value="CitG"/>
    <property type="match status" value="1"/>
</dbReference>
<dbReference type="EMBL" id="CADCUZ010000106">
    <property type="protein sequence ID" value="CAA9425157.1"/>
    <property type="molecule type" value="Genomic_DNA"/>
</dbReference>
<proteinExistence type="predicted"/>